<accession>A0A1H6TAF7</accession>
<evidence type="ECO:0000313" key="14">
    <source>
        <dbReference type="Proteomes" id="UP000242999"/>
    </source>
</evidence>
<keyword evidence="6 10" id="KW-0808">Transferase</keyword>
<keyword evidence="4 10" id="KW-0698">rRNA processing</keyword>
<comment type="catalytic activity">
    <reaction evidence="9 10">
        <text>uridine(1498) in 16S rRNA + S-adenosyl-L-methionine = N(3)-methyluridine(1498) in 16S rRNA + S-adenosyl-L-homocysteine + H(+)</text>
        <dbReference type="Rhea" id="RHEA:42920"/>
        <dbReference type="Rhea" id="RHEA-COMP:10283"/>
        <dbReference type="Rhea" id="RHEA-COMP:10284"/>
        <dbReference type="ChEBI" id="CHEBI:15378"/>
        <dbReference type="ChEBI" id="CHEBI:57856"/>
        <dbReference type="ChEBI" id="CHEBI:59789"/>
        <dbReference type="ChEBI" id="CHEBI:65315"/>
        <dbReference type="ChEBI" id="CHEBI:74502"/>
        <dbReference type="EC" id="2.1.1.193"/>
    </reaction>
</comment>
<keyword evidence="7 10" id="KW-0949">S-adenosyl-L-methionine</keyword>
<dbReference type="GO" id="GO:0070042">
    <property type="term" value="F:rRNA (uridine-N3-)-methyltransferase activity"/>
    <property type="evidence" value="ECO:0007669"/>
    <property type="project" value="TreeGrafter"/>
</dbReference>
<dbReference type="RefSeq" id="WP_093310582.1">
    <property type="nucleotide sequence ID" value="NZ_FNYH01000009.1"/>
</dbReference>
<dbReference type="InterPro" id="IPR029028">
    <property type="entry name" value="Alpha/beta_knot_MTases"/>
</dbReference>
<proteinExistence type="inferred from homology"/>
<feature type="domain" description="Ribosomal RNA small subunit methyltransferase E PUA-like" evidence="12">
    <location>
        <begin position="22"/>
        <end position="67"/>
    </location>
</feature>
<feature type="domain" description="Ribosomal RNA small subunit methyltransferase E methyltransferase" evidence="11">
    <location>
        <begin position="77"/>
        <end position="237"/>
    </location>
</feature>
<dbReference type="PIRSF" id="PIRSF015601">
    <property type="entry name" value="MTase_slr0722"/>
    <property type="match status" value="1"/>
</dbReference>
<evidence type="ECO:0000259" key="12">
    <source>
        <dbReference type="Pfam" id="PF20260"/>
    </source>
</evidence>
<dbReference type="Gene3D" id="3.40.1280.10">
    <property type="match status" value="1"/>
</dbReference>
<dbReference type="PANTHER" id="PTHR30027">
    <property type="entry name" value="RIBOSOMAL RNA SMALL SUBUNIT METHYLTRANSFERASE E"/>
    <property type="match status" value="1"/>
</dbReference>
<dbReference type="NCBIfam" id="NF008700">
    <property type="entry name" value="PRK11713.5-4"/>
    <property type="match status" value="1"/>
</dbReference>
<dbReference type="Proteomes" id="UP000242999">
    <property type="component" value="Unassembled WGS sequence"/>
</dbReference>
<dbReference type="PANTHER" id="PTHR30027:SF3">
    <property type="entry name" value="16S RRNA (URACIL(1498)-N(3))-METHYLTRANSFERASE"/>
    <property type="match status" value="1"/>
</dbReference>
<dbReference type="InterPro" id="IPR029026">
    <property type="entry name" value="tRNA_m1G_MTases_N"/>
</dbReference>
<name>A0A1H6TAF7_9GAMM</name>
<evidence type="ECO:0000256" key="8">
    <source>
        <dbReference type="ARBA" id="ARBA00025699"/>
    </source>
</evidence>
<comment type="subcellular location">
    <subcellularLocation>
        <location evidence="1 10">Cytoplasm</location>
    </subcellularLocation>
</comment>
<dbReference type="InterPro" id="IPR046886">
    <property type="entry name" value="RsmE_MTase_dom"/>
</dbReference>
<evidence type="ECO:0000256" key="4">
    <source>
        <dbReference type="ARBA" id="ARBA00022552"/>
    </source>
</evidence>
<evidence type="ECO:0000313" key="13">
    <source>
        <dbReference type="EMBL" id="SEI75144.1"/>
    </source>
</evidence>
<dbReference type="SUPFAM" id="SSF75217">
    <property type="entry name" value="alpha/beta knot"/>
    <property type="match status" value="1"/>
</dbReference>
<dbReference type="EC" id="2.1.1.193" evidence="10"/>
<dbReference type="OrthoDB" id="9815641at2"/>
<gene>
    <name evidence="13" type="ORF">SAMN05421831_10955</name>
</gene>
<evidence type="ECO:0000256" key="7">
    <source>
        <dbReference type="ARBA" id="ARBA00022691"/>
    </source>
</evidence>
<evidence type="ECO:0000256" key="1">
    <source>
        <dbReference type="ARBA" id="ARBA00004496"/>
    </source>
</evidence>
<organism evidence="13 14">
    <name type="scientific">Allopseudospirillum japonicum</name>
    <dbReference type="NCBI Taxonomy" id="64971"/>
    <lineage>
        <taxon>Bacteria</taxon>
        <taxon>Pseudomonadati</taxon>
        <taxon>Pseudomonadota</taxon>
        <taxon>Gammaproteobacteria</taxon>
        <taxon>Oceanospirillales</taxon>
        <taxon>Oceanospirillaceae</taxon>
        <taxon>Allopseudospirillum</taxon>
    </lineage>
</organism>
<dbReference type="NCBIfam" id="TIGR00046">
    <property type="entry name" value="RsmE family RNA methyltransferase"/>
    <property type="match status" value="1"/>
</dbReference>
<evidence type="ECO:0000259" key="11">
    <source>
        <dbReference type="Pfam" id="PF04452"/>
    </source>
</evidence>
<protein>
    <recommendedName>
        <fullName evidence="10">Ribosomal RNA small subunit methyltransferase E</fullName>
        <ecNumber evidence="10">2.1.1.193</ecNumber>
    </recommendedName>
</protein>
<dbReference type="GO" id="GO:0005737">
    <property type="term" value="C:cytoplasm"/>
    <property type="evidence" value="ECO:0007669"/>
    <property type="project" value="UniProtKB-SubCell"/>
</dbReference>
<sequence length="238" mass="26255">MNLLLFAAHERTPQNTLILPVQDRRATHITQVLQLQLGDTLEVGQINAGIGQAKILAINSQHLILDLLSLNQAAPPALPVTLILALPRPRMLARSLEHMVTLGVKHLVLLHTARVQKSYWQSPELKEEKIAQHIQLGLEQAKDTVWPHITYAPLFKPFVEDVLPEIIQGKKALFAHPHSQQACPRGLQEACVLVIGPEGGLVPYEVDLLTQAGLEGVHLGPRILRVETAVTALLARLF</sequence>
<keyword evidence="3 10" id="KW-0963">Cytoplasm</keyword>
<keyword evidence="14" id="KW-1185">Reference proteome</keyword>
<dbReference type="CDD" id="cd18084">
    <property type="entry name" value="RsmE-like"/>
    <property type="match status" value="1"/>
</dbReference>
<comment type="similarity">
    <text evidence="2 10">Belongs to the RNA methyltransferase RsmE family.</text>
</comment>
<evidence type="ECO:0000256" key="6">
    <source>
        <dbReference type="ARBA" id="ARBA00022679"/>
    </source>
</evidence>
<evidence type="ECO:0000256" key="9">
    <source>
        <dbReference type="ARBA" id="ARBA00047944"/>
    </source>
</evidence>
<dbReference type="InterPro" id="IPR046887">
    <property type="entry name" value="RsmE_PUA-like"/>
</dbReference>
<evidence type="ECO:0000256" key="2">
    <source>
        <dbReference type="ARBA" id="ARBA00005528"/>
    </source>
</evidence>
<dbReference type="AlphaFoldDB" id="A0A1H6TAF7"/>
<keyword evidence="5 10" id="KW-0489">Methyltransferase</keyword>
<dbReference type="Pfam" id="PF04452">
    <property type="entry name" value="Methyltrans_RNA"/>
    <property type="match status" value="1"/>
</dbReference>
<evidence type="ECO:0000256" key="10">
    <source>
        <dbReference type="PIRNR" id="PIRNR015601"/>
    </source>
</evidence>
<dbReference type="Pfam" id="PF20260">
    <property type="entry name" value="PUA_4"/>
    <property type="match status" value="1"/>
</dbReference>
<evidence type="ECO:0000256" key="3">
    <source>
        <dbReference type="ARBA" id="ARBA00022490"/>
    </source>
</evidence>
<evidence type="ECO:0000256" key="5">
    <source>
        <dbReference type="ARBA" id="ARBA00022603"/>
    </source>
</evidence>
<dbReference type="STRING" id="64971.SAMN05421831_10955"/>
<dbReference type="EMBL" id="FNYH01000009">
    <property type="protein sequence ID" value="SEI75144.1"/>
    <property type="molecule type" value="Genomic_DNA"/>
</dbReference>
<dbReference type="InterPro" id="IPR006700">
    <property type="entry name" value="RsmE"/>
</dbReference>
<reference evidence="14" key="1">
    <citation type="submission" date="2016-10" db="EMBL/GenBank/DDBJ databases">
        <authorList>
            <person name="Varghese N."/>
            <person name="Submissions S."/>
        </authorList>
    </citation>
    <scope>NUCLEOTIDE SEQUENCE [LARGE SCALE GENOMIC DNA]</scope>
    <source>
        <strain evidence="14">DSM 7165</strain>
    </source>
</reference>
<comment type="function">
    <text evidence="8 10">Specifically methylates the N3 position of the uracil ring of uridine 1498 (m3U1498) in 16S rRNA. Acts on the fully assembled 30S ribosomal subunit.</text>
</comment>
<dbReference type="GO" id="GO:0070475">
    <property type="term" value="P:rRNA base methylation"/>
    <property type="evidence" value="ECO:0007669"/>
    <property type="project" value="TreeGrafter"/>
</dbReference>